<evidence type="ECO:0000256" key="16">
    <source>
        <dbReference type="ARBA" id="ARBA00074927"/>
    </source>
</evidence>
<dbReference type="SUPFAM" id="SSF50249">
    <property type="entry name" value="Nucleic acid-binding proteins"/>
    <property type="match status" value="1"/>
</dbReference>
<keyword evidence="11" id="KW-0862">Zinc</keyword>
<evidence type="ECO:0000256" key="13">
    <source>
        <dbReference type="ARBA" id="ARBA00023125"/>
    </source>
</evidence>
<dbReference type="Gene3D" id="3.30.1640.10">
    <property type="entry name" value="mini-chromosome maintenance (MCM) complex, chain A, domain 1"/>
    <property type="match status" value="1"/>
</dbReference>
<comment type="similarity">
    <text evidence="2">Belongs to the MCM family.</text>
</comment>
<protein>
    <recommendedName>
        <fullName evidence="4">DNA replication licensing factor MCM2</fullName>
        <ecNumber evidence="3">3.6.4.12</ecNumber>
    </recommendedName>
    <alternativeName>
        <fullName evidence="16">DNA replication licensing factor mcm2</fullName>
    </alternativeName>
</protein>
<dbReference type="STRING" id="300112.A0A4S2KNK7"/>
<dbReference type="GO" id="GO:0008270">
    <property type="term" value="F:zinc ion binding"/>
    <property type="evidence" value="ECO:0007669"/>
    <property type="project" value="UniProtKB-KW"/>
</dbReference>
<accession>A0A4S2KNK7</accession>
<evidence type="ECO:0000256" key="4">
    <source>
        <dbReference type="ARBA" id="ARBA00018925"/>
    </source>
</evidence>
<dbReference type="PANTHER" id="PTHR11630">
    <property type="entry name" value="DNA REPLICATION LICENSING FACTOR MCM FAMILY MEMBER"/>
    <property type="match status" value="1"/>
</dbReference>
<keyword evidence="15" id="KW-0131">Cell cycle</keyword>
<gene>
    <name evidence="19" type="ORF">DBV15_12602</name>
</gene>
<evidence type="ECO:0000313" key="20">
    <source>
        <dbReference type="Proteomes" id="UP000310200"/>
    </source>
</evidence>
<dbReference type="Pfam" id="PF17207">
    <property type="entry name" value="MCM_OB"/>
    <property type="match status" value="1"/>
</dbReference>
<keyword evidence="9" id="KW-0378">Hydrolase</keyword>
<dbReference type="InterPro" id="IPR031327">
    <property type="entry name" value="MCM"/>
</dbReference>
<dbReference type="EMBL" id="QBLH01001700">
    <property type="protein sequence ID" value="TGZ51363.1"/>
    <property type="molecule type" value="Genomic_DNA"/>
</dbReference>
<keyword evidence="5" id="KW-0235">DNA replication</keyword>
<dbReference type="GO" id="GO:0005634">
    <property type="term" value="C:nucleus"/>
    <property type="evidence" value="ECO:0007669"/>
    <property type="project" value="UniProtKB-SubCell"/>
</dbReference>
<keyword evidence="10 19" id="KW-0347">Helicase</keyword>
<evidence type="ECO:0000259" key="17">
    <source>
        <dbReference type="Pfam" id="PF14551"/>
    </source>
</evidence>
<feature type="non-terminal residue" evidence="19">
    <location>
        <position position="252"/>
    </location>
</feature>
<dbReference type="AlphaFoldDB" id="A0A4S2KNK7"/>
<keyword evidence="8" id="KW-0863">Zinc-finger</keyword>
<comment type="caution">
    <text evidence="19">The sequence shown here is derived from an EMBL/GenBank/DDBJ whole genome shotgun (WGS) entry which is preliminary data.</text>
</comment>
<dbReference type="InterPro" id="IPR008045">
    <property type="entry name" value="MCM2"/>
</dbReference>
<evidence type="ECO:0000313" key="19">
    <source>
        <dbReference type="EMBL" id="TGZ51363.1"/>
    </source>
</evidence>
<keyword evidence="20" id="KW-1185">Reference proteome</keyword>
<dbReference type="EC" id="3.6.4.12" evidence="3"/>
<dbReference type="InterPro" id="IPR033762">
    <property type="entry name" value="MCM_OB"/>
</dbReference>
<keyword evidence="13" id="KW-0238">DNA-binding</keyword>
<dbReference type="GO" id="GO:1902975">
    <property type="term" value="P:mitotic DNA replication initiation"/>
    <property type="evidence" value="ECO:0007669"/>
    <property type="project" value="TreeGrafter"/>
</dbReference>
<keyword evidence="7" id="KW-0547">Nucleotide-binding</keyword>
<evidence type="ECO:0000256" key="3">
    <source>
        <dbReference type="ARBA" id="ARBA00012551"/>
    </source>
</evidence>
<keyword evidence="14" id="KW-0539">Nucleus</keyword>
<evidence type="ECO:0000256" key="14">
    <source>
        <dbReference type="ARBA" id="ARBA00023242"/>
    </source>
</evidence>
<feature type="non-terminal residue" evidence="19">
    <location>
        <position position="1"/>
    </location>
</feature>
<dbReference type="GO" id="GO:0016787">
    <property type="term" value="F:hydrolase activity"/>
    <property type="evidence" value="ECO:0007669"/>
    <property type="project" value="UniProtKB-KW"/>
</dbReference>
<sequence>GHSVKEWVMMLGPRTEISNRFKNFLRNHTNSKGQYMYKERIRHMCENNQYSFVVEFPILASKEHVLAYFLPEAPFQMLEIFDEVAKELVLTIFPSYERVTSEIHVRISELPLIEELRTFRKLHLNQLVRTLGVVTATTGVLPQLSIVKYDCTKCNYVLGPFVQSQNTEVKPGSCPECQSVGPFTINMEQTIYRNYQKITIQESPGRIPAGRIPRSKDCILLSDLCDRCKPGDEIDVTAVYTNNYDGSLNTEQ</sequence>
<dbReference type="PANTHER" id="PTHR11630:SF44">
    <property type="entry name" value="DNA REPLICATION LICENSING FACTOR MCM2"/>
    <property type="match status" value="1"/>
</dbReference>
<dbReference type="GO" id="GO:0005524">
    <property type="term" value="F:ATP binding"/>
    <property type="evidence" value="ECO:0007669"/>
    <property type="project" value="UniProtKB-KW"/>
</dbReference>
<dbReference type="Proteomes" id="UP000310200">
    <property type="component" value="Unassembled WGS sequence"/>
</dbReference>
<dbReference type="GO" id="GO:0003697">
    <property type="term" value="F:single-stranded DNA binding"/>
    <property type="evidence" value="ECO:0007669"/>
    <property type="project" value="TreeGrafter"/>
</dbReference>
<dbReference type="Pfam" id="PF14551">
    <property type="entry name" value="MCM_N"/>
    <property type="match status" value="1"/>
</dbReference>
<keyword evidence="12" id="KW-0067">ATP-binding</keyword>
<dbReference type="InterPro" id="IPR027925">
    <property type="entry name" value="MCM_N"/>
</dbReference>
<feature type="domain" description="MCM N-terminal" evidence="17">
    <location>
        <begin position="19"/>
        <end position="108"/>
    </location>
</feature>
<evidence type="ECO:0000256" key="7">
    <source>
        <dbReference type="ARBA" id="ARBA00022741"/>
    </source>
</evidence>
<evidence type="ECO:0000256" key="8">
    <source>
        <dbReference type="ARBA" id="ARBA00022771"/>
    </source>
</evidence>
<dbReference type="GO" id="GO:0017116">
    <property type="term" value="F:single-stranded DNA helicase activity"/>
    <property type="evidence" value="ECO:0007669"/>
    <property type="project" value="TreeGrafter"/>
</dbReference>
<proteinExistence type="inferred from homology"/>
<dbReference type="InterPro" id="IPR012340">
    <property type="entry name" value="NA-bd_OB-fold"/>
</dbReference>
<evidence type="ECO:0000256" key="11">
    <source>
        <dbReference type="ARBA" id="ARBA00022833"/>
    </source>
</evidence>
<keyword evidence="6" id="KW-0479">Metal-binding</keyword>
<organism evidence="19 20">
    <name type="scientific">Temnothorax longispinosus</name>
    <dbReference type="NCBI Taxonomy" id="300112"/>
    <lineage>
        <taxon>Eukaryota</taxon>
        <taxon>Metazoa</taxon>
        <taxon>Ecdysozoa</taxon>
        <taxon>Arthropoda</taxon>
        <taxon>Hexapoda</taxon>
        <taxon>Insecta</taxon>
        <taxon>Pterygota</taxon>
        <taxon>Neoptera</taxon>
        <taxon>Endopterygota</taxon>
        <taxon>Hymenoptera</taxon>
        <taxon>Apocrita</taxon>
        <taxon>Aculeata</taxon>
        <taxon>Formicoidea</taxon>
        <taxon>Formicidae</taxon>
        <taxon>Myrmicinae</taxon>
        <taxon>Temnothorax</taxon>
    </lineage>
</organism>
<dbReference type="Gene3D" id="2.20.28.10">
    <property type="match status" value="1"/>
</dbReference>
<evidence type="ECO:0000256" key="9">
    <source>
        <dbReference type="ARBA" id="ARBA00022801"/>
    </source>
</evidence>
<dbReference type="PRINTS" id="PR01658">
    <property type="entry name" value="MCMPROTEIN2"/>
</dbReference>
<evidence type="ECO:0000256" key="12">
    <source>
        <dbReference type="ARBA" id="ARBA00022840"/>
    </source>
</evidence>
<comment type="subcellular location">
    <subcellularLocation>
        <location evidence="1">Nucleus</location>
    </subcellularLocation>
</comment>
<name>A0A4S2KNK7_9HYME</name>
<dbReference type="FunFam" id="2.20.28.10:FF:000002">
    <property type="entry name" value="DNA helicase"/>
    <property type="match status" value="1"/>
</dbReference>
<dbReference type="GO" id="GO:0043138">
    <property type="term" value="F:3'-5' DNA helicase activity"/>
    <property type="evidence" value="ECO:0007669"/>
    <property type="project" value="TreeGrafter"/>
</dbReference>
<reference evidence="19 20" key="1">
    <citation type="journal article" date="2019" name="Philos. Trans. R. Soc. Lond., B, Biol. Sci.">
        <title>Ant behaviour and brain gene expression of defending hosts depend on the ecological success of the intruding social parasite.</title>
        <authorList>
            <person name="Kaur R."/>
            <person name="Stoldt M."/>
            <person name="Jongepier E."/>
            <person name="Feldmeyer B."/>
            <person name="Menzel F."/>
            <person name="Bornberg-Bauer E."/>
            <person name="Foitzik S."/>
        </authorList>
    </citation>
    <scope>NUCLEOTIDE SEQUENCE [LARGE SCALE GENOMIC DNA]</scope>
    <source>
        <tissue evidence="19">Whole body</tissue>
    </source>
</reference>
<evidence type="ECO:0000256" key="6">
    <source>
        <dbReference type="ARBA" id="ARBA00022723"/>
    </source>
</evidence>
<dbReference type="SMART" id="SM00350">
    <property type="entry name" value="MCM"/>
    <property type="match status" value="1"/>
</dbReference>
<dbReference type="Gene3D" id="2.40.50.140">
    <property type="entry name" value="Nucleic acid-binding proteins"/>
    <property type="match status" value="1"/>
</dbReference>
<feature type="domain" description="MCM OB" evidence="18">
    <location>
        <begin position="116"/>
        <end position="242"/>
    </location>
</feature>
<evidence type="ECO:0000256" key="10">
    <source>
        <dbReference type="ARBA" id="ARBA00022806"/>
    </source>
</evidence>
<evidence type="ECO:0000256" key="5">
    <source>
        <dbReference type="ARBA" id="ARBA00022705"/>
    </source>
</evidence>
<evidence type="ECO:0000259" key="18">
    <source>
        <dbReference type="Pfam" id="PF17207"/>
    </source>
</evidence>
<dbReference type="GO" id="GO:0042555">
    <property type="term" value="C:MCM complex"/>
    <property type="evidence" value="ECO:0007669"/>
    <property type="project" value="InterPro"/>
</dbReference>
<evidence type="ECO:0000256" key="2">
    <source>
        <dbReference type="ARBA" id="ARBA00008010"/>
    </source>
</evidence>
<dbReference type="GO" id="GO:0000727">
    <property type="term" value="P:double-strand break repair via break-induced replication"/>
    <property type="evidence" value="ECO:0007669"/>
    <property type="project" value="TreeGrafter"/>
</dbReference>
<evidence type="ECO:0000256" key="15">
    <source>
        <dbReference type="ARBA" id="ARBA00023306"/>
    </source>
</evidence>
<evidence type="ECO:0000256" key="1">
    <source>
        <dbReference type="ARBA" id="ARBA00004123"/>
    </source>
</evidence>